<name>A0A914HTN4_GLORO</name>
<sequence>MNISGLIPFLLTMSLTISLLVYISASSEKETIEGGNHPTVGEGSNPRKQRTILRMEPENFFMAPGLSWLQLKA</sequence>
<dbReference type="AlphaFoldDB" id="A0A914HTN4"/>
<evidence type="ECO:0000256" key="1">
    <source>
        <dbReference type="SAM" id="Phobius"/>
    </source>
</evidence>
<reference evidence="3" key="1">
    <citation type="submission" date="2022-11" db="UniProtKB">
        <authorList>
            <consortium name="WormBaseParasite"/>
        </authorList>
    </citation>
    <scope>IDENTIFICATION</scope>
</reference>
<keyword evidence="1" id="KW-1133">Transmembrane helix</keyword>
<dbReference type="Proteomes" id="UP000887572">
    <property type="component" value="Unplaced"/>
</dbReference>
<accession>A0A914HTN4</accession>
<proteinExistence type="predicted"/>
<organism evidence="2 3">
    <name type="scientific">Globodera rostochiensis</name>
    <name type="common">Golden nematode worm</name>
    <name type="synonym">Heterodera rostochiensis</name>
    <dbReference type="NCBI Taxonomy" id="31243"/>
    <lineage>
        <taxon>Eukaryota</taxon>
        <taxon>Metazoa</taxon>
        <taxon>Ecdysozoa</taxon>
        <taxon>Nematoda</taxon>
        <taxon>Chromadorea</taxon>
        <taxon>Rhabditida</taxon>
        <taxon>Tylenchina</taxon>
        <taxon>Tylenchomorpha</taxon>
        <taxon>Tylenchoidea</taxon>
        <taxon>Heteroderidae</taxon>
        <taxon>Heteroderinae</taxon>
        <taxon>Globodera</taxon>
    </lineage>
</organism>
<keyword evidence="1" id="KW-0812">Transmembrane</keyword>
<keyword evidence="2" id="KW-1185">Reference proteome</keyword>
<evidence type="ECO:0000313" key="2">
    <source>
        <dbReference type="Proteomes" id="UP000887572"/>
    </source>
</evidence>
<dbReference type="WBParaSite" id="Gr19_v10_g4116.t1">
    <property type="protein sequence ID" value="Gr19_v10_g4116.t1"/>
    <property type="gene ID" value="Gr19_v10_g4116"/>
</dbReference>
<protein>
    <submittedName>
        <fullName evidence="3">Uncharacterized protein</fullName>
    </submittedName>
</protein>
<keyword evidence="1" id="KW-0472">Membrane</keyword>
<evidence type="ECO:0000313" key="3">
    <source>
        <dbReference type="WBParaSite" id="Gr19_v10_g4116.t1"/>
    </source>
</evidence>
<feature type="transmembrane region" description="Helical" evidence="1">
    <location>
        <begin position="6"/>
        <end position="25"/>
    </location>
</feature>